<dbReference type="NCBIfam" id="TIGR00350">
    <property type="entry name" value="lytR_cpsA_psr"/>
    <property type="match status" value="1"/>
</dbReference>
<proteinExistence type="inferred from homology"/>
<dbReference type="InterPro" id="IPR050922">
    <property type="entry name" value="LytR/CpsA/Psr_CW_biosynth"/>
</dbReference>
<protein>
    <recommendedName>
        <fullName evidence="3">Cell envelope-related transcriptional attenuator domain-containing protein</fullName>
    </recommendedName>
</protein>
<reference evidence="5" key="1">
    <citation type="submission" date="2017-09" db="EMBL/GenBank/DDBJ databases">
        <title>Depth-based differentiation of microbial function through sediment-hosted aquifers and enrichment of novel symbionts in the deep terrestrial subsurface.</title>
        <authorList>
            <person name="Probst A.J."/>
            <person name="Ladd B."/>
            <person name="Jarett J.K."/>
            <person name="Geller-Mcgrath D.E."/>
            <person name="Sieber C.M.K."/>
            <person name="Emerson J.B."/>
            <person name="Anantharaman K."/>
            <person name="Thomas B.C."/>
            <person name="Malmstrom R."/>
            <person name="Stieglmeier M."/>
            <person name="Klingl A."/>
            <person name="Woyke T."/>
            <person name="Ryan C.M."/>
            <person name="Banfield J.F."/>
        </authorList>
    </citation>
    <scope>NUCLEOTIDE SEQUENCE [LARGE SCALE GENOMIC DNA]</scope>
</reference>
<accession>A0A2H0WNZ3</accession>
<evidence type="ECO:0000313" key="4">
    <source>
        <dbReference type="EMBL" id="PIS14380.1"/>
    </source>
</evidence>
<feature type="domain" description="Cell envelope-related transcriptional attenuator" evidence="3">
    <location>
        <begin position="82"/>
        <end position="244"/>
    </location>
</feature>
<dbReference type="InterPro" id="IPR004474">
    <property type="entry name" value="LytR_CpsA_psr"/>
</dbReference>
<organism evidence="4 5">
    <name type="scientific">Candidatus Shapirobacteria bacterium CG09_land_8_20_14_0_10_39_12</name>
    <dbReference type="NCBI Taxonomy" id="1974885"/>
    <lineage>
        <taxon>Bacteria</taxon>
        <taxon>Candidatus Shapironibacteriota</taxon>
    </lineage>
</organism>
<dbReference type="EMBL" id="PEZI01000062">
    <property type="protein sequence ID" value="PIS14380.1"/>
    <property type="molecule type" value="Genomic_DNA"/>
</dbReference>
<dbReference type="PANTHER" id="PTHR33392">
    <property type="entry name" value="POLYISOPRENYL-TEICHOIC ACID--PEPTIDOGLYCAN TEICHOIC ACID TRANSFERASE TAGU"/>
    <property type="match status" value="1"/>
</dbReference>
<keyword evidence="2" id="KW-0812">Transmembrane</keyword>
<keyword evidence="2" id="KW-1133">Transmembrane helix</keyword>
<evidence type="ECO:0000259" key="3">
    <source>
        <dbReference type="Pfam" id="PF03816"/>
    </source>
</evidence>
<evidence type="ECO:0000256" key="2">
    <source>
        <dbReference type="SAM" id="Phobius"/>
    </source>
</evidence>
<dbReference type="PANTHER" id="PTHR33392:SF6">
    <property type="entry name" value="POLYISOPRENYL-TEICHOIC ACID--PEPTIDOGLYCAN TEICHOIC ACID TRANSFERASE TAGU"/>
    <property type="match status" value="1"/>
</dbReference>
<comment type="similarity">
    <text evidence="1">Belongs to the LytR/CpsA/Psr (LCP) family.</text>
</comment>
<dbReference type="Pfam" id="PF03816">
    <property type="entry name" value="LytR_cpsA_psr"/>
    <property type="match status" value="1"/>
</dbReference>
<evidence type="ECO:0000313" key="5">
    <source>
        <dbReference type="Proteomes" id="UP000230775"/>
    </source>
</evidence>
<dbReference type="Gene3D" id="3.40.630.190">
    <property type="entry name" value="LCP protein"/>
    <property type="match status" value="1"/>
</dbReference>
<comment type="caution">
    <text evidence="4">The sequence shown here is derived from an EMBL/GenBank/DDBJ whole genome shotgun (WGS) entry which is preliminary data.</text>
</comment>
<gene>
    <name evidence="4" type="ORF">COT64_02950</name>
</gene>
<dbReference type="Proteomes" id="UP000230775">
    <property type="component" value="Unassembled WGS sequence"/>
</dbReference>
<dbReference type="AlphaFoldDB" id="A0A2H0WNZ3"/>
<name>A0A2H0WNZ3_9BACT</name>
<keyword evidence="2" id="KW-0472">Membrane</keyword>
<feature type="transmembrane region" description="Helical" evidence="2">
    <location>
        <begin position="29"/>
        <end position="49"/>
    </location>
</feature>
<evidence type="ECO:0000256" key="1">
    <source>
        <dbReference type="ARBA" id="ARBA00006068"/>
    </source>
</evidence>
<sequence length="333" mass="37700">MSSGPFPKETAFCCWGFKSDKISIMIKKILFWTILILLFLAGFCFGFYIKKTYFGELKNSDGRTNFLILGIRGYDFADSDLTDTIIFVSLDRNSQKAALLSIPRDLWVTSIQAKINTAYHYGGFELPKKTVAEVLGQNIDYMVVINFDSFGEVIDSLGGVLVDVQNSFDDLKYPIAGKEEDLCNGDKELKCRYEAIYFEAGLQLMDGATALKYIRSRNAVGEEGTDFARSARQQQLILALKQKILTPEVYLHPKKLLELFSVFQRGMTVDINKKDYGKLAQLVSKINWGQIKTTALNGNLLINPKNHYSKQWVLVPKSGDWQEVQQFVEGILK</sequence>